<dbReference type="RefSeq" id="XP_004367038.1">
    <property type="nucleotide sequence ID" value="XM_004366981.1"/>
</dbReference>
<dbReference type="KEGG" id="dfa:DFA_07172"/>
<feature type="chain" id="PRO_5003320365" description="Paramecium surface antigen repeat-containing protein" evidence="3">
    <location>
        <begin position="25"/>
        <end position="500"/>
    </location>
</feature>
<evidence type="ECO:0000256" key="3">
    <source>
        <dbReference type="SAM" id="SignalP"/>
    </source>
</evidence>
<keyword evidence="2" id="KW-0812">Transmembrane</keyword>
<gene>
    <name evidence="4" type="ORF">DFA_07172</name>
</gene>
<dbReference type="PANTHER" id="PTHR33459">
    <property type="entry name" value="DD-GDCA PROTEIN"/>
    <property type="match status" value="1"/>
</dbReference>
<reference evidence="5" key="1">
    <citation type="journal article" date="2011" name="Genome Res.">
        <title>Phylogeny-wide analysis of social amoeba genomes highlights ancient origins for complex intercellular communication.</title>
        <authorList>
            <person name="Heidel A.J."/>
            <person name="Lawal H.M."/>
            <person name="Felder M."/>
            <person name="Schilde C."/>
            <person name="Helps N.R."/>
            <person name="Tunggal B."/>
            <person name="Rivero F."/>
            <person name="John U."/>
            <person name="Schleicher M."/>
            <person name="Eichinger L."/>
            <person name="Platzer M."/>
            <person name="Noegel A.A."/>
            <person name="Schaap P."/>
            <person name="Gloeckner G."/>
        </authorList>
    </citation>
    <scope>NUCLEOTIDE SEQUENCE [LARGE SCALE GENOMIC DNA]</scope>
    <source>
        <strain evidence="5">SH3</strain>
    </source>
</reference>
<organism evidence="4 5">
    <name type="scientific">Cavenderia fasciculata</name>
    <name type="common">Slime mold</name>
    <name type="synonym">Dictyostelium fasciculatum</name>
    <dbReference type="NCBI Taxonomy" id="261658"/>
    <lineage>
        <taxon>Eukaryota</taxon>
        <taxon>Amoebozoa</taxon>
        <taxon>Evosea</taxon>
        <taxon>Eumycetozoa</taxon>
        <taxon>Dictyostelia</taxon>
        <taxon>Acytosteliales</taxon>
        <taxon>Cavenderiaceae</taxon>
        <taxon>Cavenderia</taxon>
    </lineage>
</organism>
<protein>
    <recommendedName>
        <fullName evidence="6">Paramecium surface antigen repeat-containing protein</fullName>
    </recommendedName>
</protein>
<dbReference type="GeneID" id="14872409"/>
<feature type="compositionally biased region" description="Low complexity" evidence="1">
    <location>
        <begin position="343"/>
        <end position="360"/>
    </location>
</feature>
<evidence type="ECO:0008006" key="6">
    <source>
        <dbReference type="Google" id="ProtNLM"/>
    </source>
</evidence>
<proteinExistence type="predicted"/>
<evidence type="ECO:0000313" key="4">
    <source>
        <dbReference type="EMBL" id="EGG20055.1"/>
    </source>
</evidence>
<keyword evidence="5" id="KW-1185">Reference proteome</keyword>
<keyword evidence="2" id="KW-0472">Membrane</keyword>
<evidence type="ECO:0000313" key="5">
    <source>
        <dbReference type="Proteomes" id="UP000007797"/>
    </source>
</evidence>
<keyword evidence="3" id="KW-0732">Signal</keyword>
<feature type="region of interest" description="Disordered" evidence="1">
    <location>
        <begin position="343"/>
        <end position="364"/>
    </location>
</feature>
<dbReference type="OrthoDB" id="5912242at2759"/>
<evidence type="ECO:0000256" key="2">
    <source>
        <dbReference type="SAM" id="Phobius"/>
    </source>
</evidence>
<feature type="signal peptide" evidence="3">
    <location>
        <begin position="1"/>
        <end position="24"/>
    </location>
</feature>
<keyword evidence="2" id="KW-1133">Transmembrane helix</keyword>
<dbReference type="EMBL" id="GL883013">
    <property type="protein sequence ID" value="EGG20055.1"/>
    <property type="molecule type" value="Genomic_DNA"/>
</dbReference>
<feature type="transmembrane region" description="Helical" evidence="2">
    <location>
        <begin position="479"/>
        <end position="499"/>
    </location>
</feature>
<dbReference type="InterPro" id="IPR052326">
    <property type="entry name" value="Diff-Dev_Assoc_Protein"/>
</dbReference>
<dbReference type="OMA" id="NDANCIT"/>
<dbReference type="AlphaFoldDB" id="F4PVP1"/>
<evidence type="ECO:0000256" key="1">
    <source>
        <dbReference type="SAM" id="MobiDB-lite"/>
    </source>
</evidence>
<sequence>MHKILLLLLAIIAIFSINTPLTSAFTCPFEFPECLSVGSSCEVMSPSQRCANSFCYASNGTNMNGTCTPFVPENGNCSSLWGCNPGLTCINDLCVQAYYGQYNDSCSESYQCSYGLECLNAKCVLPVGQQCNDVPSSQGCPFGTFCNVTVCSPQLAFNDDCTLTPNACPLGSSCTINNNNTSTSTCQPFFSQQSAGQYCSYGPKSLLQLTTCDISKGLYCGEGGVCAQLPTPTPVTTSCTNDTGCNNMFEICDCLSRDNGTCISPYPTHWNQCKSATVSYYNCLRTNQCNPNTLNSDNLNSCSASKCGVEYCQLVNSCTNEIDLTWSCPMANPINTIVCPRQSESSESSSSSSSSQSSSSGEEEEEMICSITRGKLKVTYNGDSFINCTSQGQSICSSPGIFQCQGATQTSTTICLAAHQITCTATQQVTCRVGGMSCSLSQDGSLSVLPNSQIIEPLSNNLFSIGQQPSSSSSSSHKLLPTITIFILSFIISTLCLSFK</sequence>
<accession>F4PVP1</accession>
<name>F4PVP1_CACFS</name>
<dbReference type="PANTHER" id="PTHR33459:SF7">
    <property type="entry name" value="DD-GDCA PROTEIN"/>
    <property type="match status" value="1"/>
</dbReference>
<dbReference type="Proteomes" id="UP000007797">
    <property type="component" value="Unassembled WGS sequence"/>
</dbReference>